<accession>A0ABU0ZKC2</accession>
<evidence type="ECO:0000313" key="3">
    <source>
        <dbReference type="Proteomes" id="UP001230908"/>
    </source>
</evidence>
<dbReference type="EMBL" id="JAVHUY010000022">
    <property type="protein sequence ID" value="MDQ7907501.1"/>
    <property type="molecule type" value="Genomic_DNA"/>
</dbReference>
<keyword evidence="3" id="KW-1185">Reference proteome</keyword>
<organism evidence="2 3">
    <name type="scientific">Phytohabitans maris</name>
    <dbReference type="NCBI Taxonomy" id="3071409"/>
    <lineage>
        <taxon>Bacteria</taxon>
        <taxon>Bacillati</taxon>
        <taxon>Actinomycetota</taxon>
        <taxon>Actinomycetes</taxon>
        <taxon>Micromonosporales</taxon>
        <taxon>Micromonosporaceae</taxon>
    </lineage>
</organism>
<name>A0ABU0ZKC2_9ACTN</name>
<reference evidence="2 3" key="1">
    <citation type="submission" date="2023-08" db="EMBL/GenBank/DDBJ databases">
        <title>Phytohabitans sansha sp. nov., isolated from marine sediment.</title>
        <authorList>
            <person name="Zhao Y."/>
            <person name="Yi K."/>
        </authorList>
    </citation>
    <scope>NUCLEOTIDE SEQUENCE [LARGE SCALE GENOMIC DNA]</scope>
    <source>
        <strain evidence="2 3">ZYX-F-186</strain>
    </source>
</reference>
<gene>
    <name evidence="2" type="ORF">RB614_23560</name>
</gene>
<protein>
    <submittedName>
        <fullName evidence="2">Uncharacterized protein</fullName>
    </submittedName>
</protein>
<proteinExistence type="predicted"/>
<evidence type="ECO:0000256" key="1">
    <source>
        <dbReference type="SAM" id="MobiDB-lite"/>
    </source>
</evidence>
<dbReference type="Proteomes" id="UP001230908">
    <property type="component" value="Unassembled WGS sequence"/>
</dbReference>
<feature type="region of interest" description="Disordered" evidence="1">
    <location>
        <begin position="1"/>
        <end position="28"/>
    </location>
</feature>
<evidence type="ECO:0000313" key="2">
    <source>
        <dbReference type="EMBL" id="MDQ7907501.1"/>
    </source>
</evidence>
<dbReference type="RefSeq" id="WP_308714780.1">
    <property type="nucleotide sequence ID" value="NZ_JAVHUY010000022.1"/>
</dbReference>
<feature type="region of interest" description="Disordered" evidence="1">
    <location>
        <begin position="86"/>
        <end position="105"/>
    </location>
</feature>
<sequence>MPVGPFDQQTSNRIRGEARPRPSAHTFSGRDVLATGYDDYLLWVPDYDPTVDWHAEFATLLQERMTVEIRYTSLYGERTWTARWPASGRAADEPDLGGWSQYENE</sequence>
<comment type="caution">
    <text evidence="2">The sequence shown here is derived from an EMBL/GenBank/DDBJ whole genome shotgun (WGS) entry which is preliminary data.</text>
</comment>